<name>A0AAW5F4N3_CLOSY</name>
<dbReference type="InterPro" id="IPR017900">
    <property type="entry name" value="4Fe4S_Fe_S_CS"/>
</dbReference>
<dbReference type="SUPFAM" id="SSF53920">
    <property type="entry name" value="Fe-only hydrogenase"/>
    <property type="match status" value="1"/>
</dbReference>
<dbReference type="EMBL" id="JAINVB010000001">
    <property type="protein sequence ID" value="MCK0086394.1"/>
    <property type="molecule type" value="Genomic_DNA"/>
</dbReference>
<evidence type="ECO:0000313" key="17">
    <source>
        <dbReference type="EMBL" id="MCK0086394.1"/>
    </source>
</evidence>
<evidence type="ECO:0000256" key="7">
    <source>
        <dbReference type="ARBA" id="ARBA00022737"/>
    </source>
</evidence>
<dbReference type="PANTHER" id="PTHR11615">
    <property type="entry name" value="NITRATE, FORMATE, IRON DEHYDROGENASE"/>
    <property type="match status" value="1"/>
</dbReference>
<evidence type="ECO:0000259" key="14">
    <source>
        <dbReference type="PROSITE" id="PS51085"/>
    </source>
</evidence>
<dbReference type="InterPro" id="IPR004108">
    <property type="entry name" value="Fe_hydrogenase_lsu_C"/>
</dbReference>
<dbReference type="InterPro" id="IPR017896">
    <property type="entry name" value="4Fe4S_Fe-S-bd"/>
</dbReference>
<dbReference type="GO" id="GO:0008901">
    <property type="term" value="F:ferredoxin hydrogenase activity"/>
    <property type="evidence" value="ECO:0007669"/>
    <property type="project" value="InterPro"/>
</dbReference>
<dbReference type="InterPro" id="IPR050340">
    <property type="entry name" value="Cytosolic_Fe-S_CAF"/>
</dbReference>
<dbReference type="InterPro" id="IPR019574">
    <property type="entry name" value="NADH_UbQ_OxRdtase_Gsu_4Fe4S-bd"/>
</dbReference>
<dbReference type="GO" id="GO:0005506">
    <property type="term" value="F:iron ion binding"/>
    <property type="evidence" value="ECO:0007669"/>
    <property type="project" value="InterPro"/>
</dbReference>
<evidence type="ECO:0000256" key="3">
    <source>
        <dbReference type="ARBA" id="ARBA00005404"/>
    </source>
</evidence>
<dbReference type="InterPro" id="IPR003149">
    <property type="entry name" value="Fe_hydrogenase_ssu"/>
</dbReference>
<evidence type="ECO:0000256" key="4">
    <source>
        <dbReference type="ARBA" id="ARBA00022485"/>
    </source>
</evidence>
<feature type="domain" description="4Fe-4S His(Cys)3-ligated-type" evidence="16">
    <location>
        <begin position="80"/>
        <end position="119"/>
    </location>
</feature>
<dbReference type="FunFam" id="3.10.20.740:FF:000004">
    <property type="entry name" value="NADH-quinone oxidoreductase"/>
    <property type="match status" value="1"/>
</dbReference>
<comment type="cofactor">
    <cofactor evidence="1">
        <name>[4Fe-4S] cluster</name>
        <dbReference type="ChEBI" id="CHEBI:49883"/>
    </cofactor>
</comment>
<dbReference type="SUPFAM" id="SSF54862">
    <property type="entry name" value="4Fe-4S ferredoxins"/>
    <property type="match status" value="1"/>
</dbReference>
<dbReference type="FunFam" id="3.30.70.20:FF:000035">
    <property type="entry name" value="Iron hydrogenase 1"/>
    <property type="match status" value="1"/>
</dbReference>
<keyword evidence="6" id="KW-0479">Metal-binding</keyword>
<keyword evidence="5" id="KW-0001">2Fe-2S</keyword>
<dbReference type="InterPro" id="IPR049830">
    <property type="entry name" value="HndD"/>
</dbReference>
<evidence type="ECO:0000259" key="15">
    <source>
        <dbReference type="PROSITE" id="PS51379"/>
    </source>
</evidence>
<organism evidence="17 18">
    <name type="scientific">Clostridium symbiosum</name>
    <name type="common">Bacteroides symbiosus</name>
    <dbReference type="NCBI Taxonomy" id="1512"/>
    <lineage>
        <taxon>Bacteria</taxon>
        <taxon>Bacillati</taxon>
        <taxon>Bacillota</taxon>
        <taxon>Clostridia</taxon>
        <taxon>Lachnospirales</taxon>
        <taxon>Lachnospiraceae</taxon>
        <taxon>Otoolea</taxon>
    </lineage>
</organism>
<dbReference type="Pfam" id="PF13510">
    <property type="entry name" value="Fer2_4"/>
    <property type="match status" value="1"/>
</dbReference>
<keyword evidence="8" id="KW-1278">Translocase</keyword>
<dbReference type="Gene3D" id="3.30.70.20">
    <property type="match status" value="1"/>
</dbReference>
<gene>
    <name evidence="17" type="ORF">K5I21_11045</name>
</gene>
<dbReference type="NCBIfam" id="NF040763">
    <property type="entry name" value="FeFe_hydrog_A6"/>
    <property type="match status" value="1"/>
</dbReference>
<dbReference type="SUPFAM" id="SSF54292">
    <property type="entry name" value="2Fe-2S ferredoxin-like"/>
    <property type="match status" value="1"/>
</dbReference>
<comment type="subcellular location">
    <subcellularLocation>
        <location evidence="2">Membrane</location>
    </subcellularLocation>
</comment>
<keyword evidence="4" id="KW-0004">4Fe-4S</keyword>
<dbReference type="CDD" id="cd00207">
    <property type="entry name" value="fer2"/>
    <property type="match status" value="1"/>
</dbReference>
<evidence type="ECO:0000256" key="13">
    <source>
        <dbReference type="ARBA" id="ARBA00034078"/>
    </source>
</evidence>
<comment type="similarity">
    <text evidence="3">Belongs to the complex I 75 kDa subunit family.</text>
</comment>
<dbReference type="GO" id="GO:0016020">
    <property type="term" value="C:membrane"/>
    <property type="evidence" value="ECO:0007669"/>
    <property type="project" value="UniProtKB-SubCell"/>
</dbReference>
<evidence type="ECO:0000256" key="11">
    <source>
        <dbReference type="ARBA" id="ARBA00023027"/>
    </source>
</evidence>
<accession>A0AAW5F4N3</accession>
<feature type="domain" description="4Fe-4S ferredoxin-type" evidence="15">
    <location>
        <begin position="140"/>
        <end position="170"/>
    </location>
</feature>
<evidence type="ECO:0000256" key="8">
    <source>
        <dbReference type="ARBA" id="ARBA00022967"/>
    </source>
</evidence>
<keyword evidence="9" id="KW-0408">Iron</keyword>
<dbReference type="Gene3D" id="3.40.50.1780">
    <property type="match status" value="1"/>
</dbReference>
<dbReference type="PROSITE" id="PS51839">
    <property type="entry name" value="4FE4S_HC3"/>
    <property type="match status" value="1"/>
</dbReference>
<dbReference type="InterPro" id="IPR009016">
    <property type="entry name" value="Fe_hydrogenase"/>
</dbReference>
<proteinExistence type="inferred from homology"/>
<dbReference type="InterPro" id="IPR001041">
    <property type="entry name" value="2Fe-2S_ferredoxin-type"/>
</dbReference>
<keyword evidence="10" id="KW-0411">Iron-sulfur</keyword>
<sequence length="582" mass="62265">MADITIKINGRTVTAPAGSTILTAARLAGIEIPTLCFLKEINEIGACRICVVEVKGARTLVASCVYPINEGMEVWTNTPQVLASRKKTLQLLLSNHERKCLSCVRSANCELQALCRELGVDDEGLYDGEKTPSVIDDSAAHMLRDNSKCILCRRCVAVCESIQGVGVIGANDRGFVTNIGSAFNMGLGETSCVSCGQCIAVCPTGALQEKDFTDKVFAAIADPAKHVIVQTAPAVRAALGEEFGYPIGTGVEGKMVSALKMLGFDKVFDTDFSADLTIMEEAHEFLDRVQNGGVLPLITSCSPGWIKYCEHYFPDMTKNLSSCKSPQQMFGAIAKSYYAQKAGIDPKDIVSVSIMPCTAKKFEVGRDHQAANGVPDVDIALTTRELARMIRKAGIKFTALPDASYDSPLGLSTGAATIFGATGGVMEAALRTAVETLTGEELKALDFTEVRGTAGIKEATYNVAGMDVKVAVASGLNNARELLNKVKSGEASYHFIEIMGCPGGCVNGGGQPQQPGYVRDTVDIRGLRAQVLYNSDKANTIRKSHENPAIKELYASFLGEPGSEKAHHLLHTSYVKRRINGN</sequence>
<dbReference type="Pfam" id="PF02256">
    <property type="entry name" value="Fe_hyd_SSU"/>
    <property type="match status" value="1"/>
</dbReference>
<evidence type="ECO:0000256" key="12">
    <source>
        <dbReference type="ARBA" id="ARBA00023136"/>
    </source>
</evidence>
<dbReference type="NCBIfam" id="TIGR02512">
    <property type="entry name" value="FeFe_hydrog_A"/>
    <property type="match status" value="1"/>
</dbReference>
<comment type="cofactor">
    <cofactor evidence="13">
        <name>[2Fe-2S] cluster</name>
        <dbReference type="ChEBI" id="CHEBI:190135"/>
    </cofactor>
</comment>
<keyword evidence="12" id="KW-0472">Membrane</keyword>
<dbReference type="Pfam" id="PF10588">
    <property type="entry name" value="NADH-G_4Fe-4S_3"/>
    <property type="match status" value="1"/>
</dbReference>
<evidence type="ECO:0000256" key="1">
    <source>
        <dbReference type="ARBA" id="ARBA00001966"/>
    </source>
</evidence>
<dbReference type="Gene3D" id="4.10.260.20">
    <property type="entry name" value="Iron hydrogenase, small subunit"/>
    <property type="match status" value="1"/>
</dbReference>
<evidence type="ECO:0000256" key="10">
    <source>
        <dbReference type="ARBA" id="ARBA00023014"/>
    </source>
</evidence>
<evidence type="ECO:0000313" key="18">
    <source>
        <dbReference type="Proteomes" id="UP001203136"/>
    </source>
</evidence>
<comment type="caution">
    <text evidence="17">The sequence shown here is derived from an EMBL/GenBank/DDBJ whole genome shotgun (WGS) entry which is preliminary data.</text>
</comment>
<dbReference type="SMART" id="SM00902">
    <property type="entry name" value="Fe_hyd_SSU"/>
    <property type="match status" value="1"/>
</dbReference>
<evidence type="ECO:0000259" key="16">
    <source>
        <dbReference type="PROSITE" id="PS51839"/>
    </source>
</evidence>
<feature type="domain" description="2Fe-2S ferredoxin-type" evidence="14">
    <location>
        <begin position="2"/>
        <end position="80"/>
    </location>
</feature>
<dbReference type="PROSITE" id="PS51379">
    <property type="entry name" value="4FE4S_FER_2"/>
    <property type="match status" value="2"/>
</dbReference>
<dbReference type="Proteomes" id="UP001203136">
    <property type="component" value="Unassembled WGS sequence"/>
</dbReference>
<dbReference type="RefSeq" id="WP_003507872.1">
    <property type="nucleotide sequence ID" value="NZ_BAABZD010000018.1"/>
</dbReference>
<evidence type="ECO:0000256" key="5">
    <source>
        <dbReference type="ARBA" id="ARBA00022714"/>
    </source>
</evidence>
<dbReference type="PROSITE" id="PS00198">
    <property type="entry name" value="4FE4S_FER_1"/>
    <property type="match status" value="1"/>
</dbReference>
<protein>
    <submittedName>
        <fullName evidence="17">NADH-dependent [FeFe] hydrogenase, group A6</fullName>
    </submittedName>
</protein>
<dbReference type="GO" id="GO:0051539">
    <property type="term" value="F:4 iron, 4 sulfur cluster binding"/>
    <property type="evidence" value="ECO:0007669"/>
    <property type="project" value="UniProtKB-KW"/>
</dbReference>
<keyword evidence="11" id="KW-0520">NAD</keyword>
<evidence type="ECO:0000256" key="2">
    <source>
        <dbReference type="ARBA" id="ARBA00004370"/>
    </source>
</evidence>
<dbReference type="AlphaFoldDB" id="A0AAW5F4N3"/>
<dbReference type="Gene3D" id="3.10.20.740">
    <property type="match status" value="1"/>
</dbReference>
<dbReference type="InterPro" id="IPR036991">
    <property type="entry name" value="Fe_hydrogenase_ssu_sf"/>
</dbReference>
<dbReference type="InterPro" id="IPR036010">
    <property type="entry name" value="2Fe-2S_ferredoxin-like_sf"/>
</dbReference>
<dbReference type="SMART" id="SM00929">
    <property type="entry name" value="NADH-G_4Fe-4S_3"/>
    <property type="match status" value="1"/>
</dbReference>
<dbReference type="InterPro" id="IPR013352">
    <property type="entry name" value="Fe_hydrogenase_subset"/>
</dbReference>
<dbReference type="PROSITE" id="PS51085">
    <property type="entry name" value="2FE2S_FER_2"/>
    <property type="match status" value="1"/>
</dbReference>
<evidence type="ECO:0000256" key="6">
    <source>
        <dbReference type="ARBA" id="ARBA00022723"/>
    </source>
</evidence>
<dbReference type="GO" id="GO:0051537">
    <property type="term" value="F:2 iron, 2 sulfur cluster binding"/>
    <property type="evidence" value="ECO:0007669"/>
    <property type="project" value="UniProtKB-KW"/>
</dbReference>
<reference evidence="17" key="1">
    <citation type="journal article" date="2022" name="Cell Host Microbe">
        <title>Colonization of the live biotherapeutic product VE303 and modulation of the microbiota and metabolites in healthy volunteers.</title>
        <authorList>
            <person name="Dsouza M."/>
            <person name="Menon R."/>
            <person name="Crossette E."/>
            <person name="Bhattarai S.K."/>
            <person name="Schneider J."/>
            <person name="Kim Y.G."/>
            <person name="Reddy S."/>
            <person name="Caballero S."/>
            <person name="Felix C."/>
            <person name="Cornacchione L."/>
            <person name="Hendrickson J."/>
            <person name="Watson A.R."/>
            <person name="Minot S.S."/>
            <person name="Greenfield N."/>
            <person name="Schopf L."/>
            <person name="Szabady R."/>
            <person name="Patarroyo J."/>
            <person name="Smith W."/>
            <person name="Harrison P."/>
            <person name="Kuijper E.J."/>
            <person name="Kelly C.P."/>
            <person name="Olle B."/>
            <person name="Bobilev D."/>
            <person name="Silber J.L."/>
            <person name="Bucci V."/>
            <person name="Roberts B."/>
            <person name="Faith J."/>
            <person name="Norman J.M."/>
        </authorList>
    </citation>
    <scope>NUCLEOTIDE SEQUENCE</scope>
    <source>
        <strain evidence="17">VE303-04</strain>
    </source>
</reference>
<keyword evidence="7" id="KW-0677">Repeat</keyword>
<dbReference type="Gene3D" id="3.40.950.10">
    <property type="entry name" value="Fe-only Hydrogenase (Larger Subunit), Chain L, domain 3"/>
    <property type="match status" value="1"/>
</dbReference>
<dbReference type="Pfam" id="PF12838">
    <property type="entry name" value="Fer4_7"/>
    <property type="match status" value="1"/>
</dbReference>
<evidence type="ECO:0000256" key="9">
    <source>
        <dbReference type="ARBA" id="ARBA00023004"/>
    </source>
</evidence>
<feature type="domain" description="4Fe-4S ferredoxin-type" evidence="15">
    <location>
        <begin position="183"/>
        <end position="212"/>
    </location>
</feature>
<dbReference type="Pfam" id="PF02906">
    <property type="entry name" value="Fe_hyd_lg_C"/>
    <property type="match status" value="1"/>
</dbReference>